<gene>
    <name evidence="1" type="ORF">CQ14_18715</name>
</gene>
<evidence type="ECO:0000313" key="2">
    <source>
        <dbReference type="Proteomes" id="UP000051660"/>
    </source>
</evidence>
<comment type="caution">
    <text evidence="1">The sequence shown here is derived from an EMBL/GenBank/DDBJ whole genome shotgun (WGS) entry which is preliminary data.</text>
</comment>
<name>A0A0R3MH20_9BRAD</name>
<dbReference type="EMBL" id="LLYB01000101">
    <property type="protein sequence ID" value="KRR18926.1"/>
    <property type="molecule type" value="Genomic_DNA"/>
</dbReference>
<dbReference type="OrthoDB" id="8248405at2"/>
<dbReference type="RefSeq" id="WP_057861263.1">
    <property type="nucleotide sequence ID" value="NZ_LLYB01000101.1"/>
</dbReference>
<proteinExistence type="predicted"/>
<protein>
    <submittedName>
        <fullName evidence="1">Uncharacterized protein</fullName>
    </submittedName>
</protein>
<dbReference type="AlphaFoldDB" id="A0A0R3MH20"/>
<organism evidence="1 2">
    <name type="scientific">Bradyrhizobium lablabi</name>
    <dbReference type="NCBI Taxonomy" id="722472"/>
    <lineage>
        <taxon>Bacteria</taxon>
        <taxon>Pseudomonadati</taxon>
        <taxon>Pseudomonadota</taxon>
        <taxon>Alphaproteobacteria</taxon>
        <taxon>Hyphomicrobiales</taxon>
        <taxon>Nitrobacteraceae</taxon>
        <taxon>Bradyrhizobium</taxon>
    </lineage>
</organism>
<accession>A0A0R3MH20</accession>
<evidence type="ECO:0000313" key="1">
    <source>
        <dbReference type="EMBL" id="KRR18926.1"/>
    </source>
</evidence>
<reference evidence="1 2" key="1">
    <citation type="submission" date="2014-03" db="EMBL/GenBank/DDBJ databases">
        <title>Bradyrhizobium valentinum sp. nov., isolated from effective nodules of Lupinus mariae-josephae, a lupine endemic of basic-lime soils in Eastern Spain.</title>
        <authorList>
            <person name="Duran D."/>
            <person name="Rey L."/>
            <person name="Navarro A."/>
            <person name="Busquets A."/>
            <person name="Imperial J."/>
            <person name="Ruiz-Argueso T."/>
        </authorList>
    </citation>
    <scope>NUCLEOTIDE SEQUENCE [LARGE SCALE GENOMIC DNA]</scope>
    <source>
        <strain evidence="1 2">CCBAU 23086</strain>
    </source>
</reference>
<dbReference type="Proteomes" id="UP000051660">
    <property type="component" value="Unassembled WGS sequence"/>
</dbReference>
<sequence>MKAKLAIAVFLVFGVVGLGYPYVRGNPPFTSQFVQTCEKAVKERLAVPSTYQRINVEESRRAITFDEFFTDPMRAVSEATRKAMVQVARVPPVRYVALIDYQAQDSIGAIIRERATCAFNSLNGSDAPTRTYWVMIDGEYNREWVARQPNAATLQRRLLENW</sequence>